<dbReference type="SUPFAM" id="SSF81631">
    <property type="entry name" value="PAP/OAS1 substrate-binding domain"/>
    <property type="match status" value="1"/>
</dbReference>
<dbReference type="CDD" id="cd05402">
    <property type="entry name" value="NT_PAP_TUTase"/>
    <property type="match status" value="1"/>
</dbReference>
<dbReference type="GO" id="GO:0008173">
    <property type="term" value="F:RNA methyltransferase activity"/>
    <property type="evidence" value="ECO:0007669"/>
    <property type="project" value="InterPro"/>
</dbReference>
<dbReference type="Pfam" id="PF01189">
    <property type="entry name" value="Methyltr_RsmB-F"/>
    <property type="match status" value="1"/>
</dbReference>
<keyword evidence="2 7" id="KW-0808">Transferase</keyword>
<feature type="region of interest" description="Disordered" evidence="8">
    <location>
        <begin position="1"/>
        <end position="101"/>
    </location>
</feature>
<dbReference type="EMBL" id="QUSZ01006196">
    <property type="protein sequence ID" value="RHY06581.1"/>
    <property type="molecule type" value="Genomic_DNA"/>
</dbReference>
<dbReference type="Proteomes" id="UP000265427">
    <property type="component" value="Unassembled WGS sequence"/>
</dbReference>
<dbReference type="InterPro" id="IPR054708">
    <property type="entry name" value="MTPAP-like_central"/>
</dbReference>
<keyword evidence="4" id="KW-0479">Metal-binding</keyword>
<evidence type="ECO:0000313" key="10">
    <source>
        <dbReference type="EMBL" id="RHY06581.1"/>
    </source>
</evidence>
<name>A0A397AMB8_APHAT</name>
<dbReference type="InterPro" id="IPR002058">
    <property type="entry name" value="PAP_assoc"/>
</dbReference>
<dbReference type="VEuPathDB" id="FungiDB:H257_03008"/>
<feature type="region of interest" description="Disordered" evidence="8">
    <location>
        <begin position="1016"/>
        <end position="1046"/>
    </location>
</feature>
<comment type="similarity">
    <text evidence="7">Belongs to the class I-like SAM-binding methyltransferase superfamily. RsmB/NOP family.</text>
</comment>
<dbReference type="GO" id="GO:0003723">
    <property type="term" value="F:RNA binding"/>
    <property type="evidence" value="ECO:0007669"/>
    <property type="project" value="UniProtKB-UniRule"/>
</dbReference>
<dbReference type="PANTHER" id="PTHR22808:SF1">
    <property type="entry name" value="RNA CYTOSINE-C(5)-METHYLTRANSFERASE NSUN2-RELATED"/>
    <property type="match status" value="1"/>
</dbReference>
<dbReference type="InterPro" id="IPR023267">
    <property type="entry name" value="RCMT"/>
</dbReference>
<keyword evidence="5" id="KW-0460">Magnesium</keyword>
<dbReference type="InterPro" id="IPR049560">
    <property type="entry name" value="MeTrfase_RsmB-F_NOP2_cat"/>
</dbReference>
<feature type="region of interest" description="Disordered" evidence="8">
    <location>
        <begin position="933"/>
        <end position="972"/>
    </location>
</feature>
<evidence type="ECO:0000256" key="2">
    <source>
        <dbReference type="ARBA" id="ARBA00022679"/>
    </source>
</evidence>
<dbReference type="GO" id="GO:0001510">
    <property type="term" value="P:RNA methylation"/>
    <property type="evidence" value="ECO:0007669"/>
    <property type="project" value="InterPro"/>
</dbReference>
<feature type="binding site" evidence="7">
    <location>
        <position position="303"/>
    </location>
    <ligand>
        <name>S-adenosyl-L-methionine</name>
        <dbReference type="ChEBI" id="CHEBI:59789"/>
    </ligand>
</feature>
<evidence type="ECO:0000256" key="8">
    <source>
        <dbReference type="SAM" id="MobiDB-lite"/>
    </source>
</evidence>
<feature type="compositionally biased region" description="Basic and acidic residues" evidence="8">
    <location>
        <begin position="1021"/>
        <end position="1030"/>
    </location>
</feature>
<comment type="caution">
    <text evidence="7">Lacks conserved residue(s) required for the propagation of feature annotation.</text>
</comment>
<feature type="region of interest" description="Disordered" evidence="8">
    <location>
        <begin position="1171"/>
        <end position="1191"/>
    </location>
</feature>
<feature type="compositionally biased region" description="Basic residues" evidence="8">
    <location>
        <begin position="1"/>
        <end position="14"/>
    </location>
</feature>
<evidence type="ECO:0000259" key="9">
    <source>
        <dbReference type="PROSITE" id="PS51686"/>
    </source>
</evidence>
<gene>
    <name evidence="10" type="ORF">DYB36_003459</name>
</gene>
<evidence type="ECO:0000256" key="1">
    <source>
        <dbReference type="ARBA" id="ARBA00022603"/>
    </source>
</evidence>
<organism evidence="10 11">
    <name type="scientific">Aphanomyces astaci</name>
    <name type="common">Crayfish plague agent</name>
    <dbReference type="NCBI Taxonomy" id="112090"/>
    <lineage>
        <taxon>Eukaryota</taxon>
        <taxon>Sar</taxon>
        <taxon>Stramenopiles</taxon>
        <taxon>Oomycota</taxon>
        <taxon>Saprolegniomycetes</taxon>
        <taxon>Saprolegniales</taxon>
        <taxon>Verrucalvaceae</taxon>
        <taxon>Aphanomyces</taxon>
    </lineage>
</organism>
<dbReference type="FunFam" id="3.30.460.10:FF:000051">
    <property type="entry name" value="DNA2/NAM7 helicase family protein"/>
    <property type="match status" value="1"/>
</dbReference>
<dbReference type="GO" id="GO:0046872">
    <property type="term" value="F:metal ion binding"/>
    <property type="evidence" value="ECO:0007669"/>
    <property type="project" value="UniProtKB-KW"/>
</dbReference>
<keyword evidence="6 7" id="KW-0694">RNA-binding</keyword>
<dbReference type="PANTHER" id="PTHR22808">
    <property type="entry name" value="NCL1 YEAST -RELATED NOL1/NOP2/FMU SUN DOMAIN-CONTAINING"/>
    <property type="match status" value="1"/>
</dbReference>
<accession>A0A397AMB8</accession>
<keyword evidence="1 7" id="KW-0489">Methyltransferase</keyword>
<feature type="compositionally biased region" description="Basic and acidic residues" evidence="8">
    <location>
        <begin position="78"/>
        <end position="90"/>
    </location>
</feature>
<reference evidence="10 11" key="1">
    <citation type="submission" date="2018-08" db="EMBL/GenBank/DDBJ databases">
        <title>Aphanomyces genome sequencing and annotation.</title>
        <authorList>
            <person name="Minardi D."/>
            <person name="Oidtmann B."/>
            <person name="Van Der Giezen M."/>
            <person name="Studholme D.J."/>
        </authorList>
    </citation>
    <scope>NUCLEOTIDE SEQUENCE [LARGE SCALE GENOMIC DNA]</scope>
    <source>
        <strain evidence="10 11">Kv</strain>
    </source>
</reference>
<evidence type="ECO:0000256" key="7">
    <source>
        <dbReference type="PROSITE-ProRule" id="PRU01023"/>
    </source>
</evidence>
<evidence type="ECO:0000256" key="4">
    <source>
        <dbReference type="ARBA" id="ARBA00022723"/>
    </source>
</evidence>
<protein>
    <recommendedName>
        <fullName evidence="9">SAM-dependent MTase RsmB/NOP-type domain-containing protein</fullName>
    </recommendedName>
</protein>
<evidence type="ECO:0000256" key="6">
    <source>
        <dbReference type="ARBA" id="ARBA00022884"/>
    </source>
</evidence>
<feature type="compositionally biased region" description="Basic and acidic residues" evidence="8">
    <location>
        <begin position="933"/>
        <end position="944"/>
    </location>
</feature>
<dbReference type="Pfam" id="PF22600">
    <property type="entry name" value="MTPAP-like_central"/>
    <property type="match status" value="1"/>
</dbReference>
<dbReference type="SUPFAM" id="SSF81301">
    <property type="entry name" value="Nucleotidyltransferase"/>
    <property type="match status" value="1"/>
</dbReference>
<keyword evidence="3 7" id="KW-0949">S-adenosyl-L-methionine</keyword>
<dbReference type="AlphaFoldDB" id="A0A397AMB8"/>
<proteinExistence type="inferred from homology"/>
<dbReference type="Gene3D" id="3.40.50.150">
    <property type="entry name" value="Vaccinia Virus protein VP39"/>
    <property type="match status" value="1"/>
</dbReference>
<sequence>MAKSKQGGRNHKKPAAAAPVAEKRKAVYYSGSSDEEEDSYKHGIPLKSLENAGVRDFTTQVVADEGKSKKKNKKKGKKEPAHVANEEPEPRKKKLNNDLPLEERKKRLLEQKAIRSEKVVWRKFGRENSAFEEYYRQLWGIDDTEWKAVTKCLETPPSVHFRINGTFRSLSDIAKGSLECDFDVDGSTLKLSTGEEKPLQLQPVEWFNDDASSIWKINVDSKTLRKTKQLDGINTFIRDQTAAGTLVRQEPTNMLLPIYLDVHPGHAVLDLNGSGASRAAQIVEGLQDPTNEFEPKGVVVVNEQDAASATKATRMVAQTVANAASVIVTAHKSEEFPDIEGDGDRLFDRILCSVPCSGDGSIRKFPEKWRCWAPSTAYAFHATQLELATRSLQLLAVGGRLVYATRSFSPVENEAIVAALLRTGACETRPGVESWEVVDDSLATLKSFESTSEDTRRRLKLRPTMFGPQASEKSFHLERCVRVLPHDNDTHGMFVAVLHKTNELVSVAAGPAAAAPLPSSDKKVATADKKKLLKQRVGVYSPISSGHFKLVSSGFGIDLPSTSFMEHLNFTKTRDVHYVTEGVLGRYAGRLHVHKAGTTAFQMTPTGCVVADDGLRAIVRHCSERVITLDMDEFSQMGQFALETKTKYMLWLNVKHAWLKHLSEKAQAQLNDLDDGSVILALDESEPIQTADSDIVIIANKRHSSLSVTAATGSLVRIKALMLELDEIVDYARYTRAIVSEMAVHIEKTIDLVRASVRKLWPDATVETYGSYSTGIWLPSSDIDLVILGTSDDASSHLKCLAASLKHEKWVESILLVESAKVPLLKLVSTDSSVPIDITFETANTHSGLLARDLIKCLVDELPELYPLAIVFKQLLRERGLNDAYTGGLSSYSIVLMIVHFAQLWRAGSNAFNAALVYASGSLPTEAISIDMSREPKLKQESPKKKPNPLSDKSVQPPLLKPVAGTSPPAAPLPKSYAAVLEPTKNSVMSYAAAAVGPVPPITYATMAAKEASLSLPSHHKTADDHHDIVSESSSQADTEDTSADEACDDETVRVVCLGAHARQLLEFFGCVFDYRKSGLSIRNGGFIYRLRDMTDSTMHGLHLRLVVEDPIHPDRNVSAASFAFQKVVALFEDAYFALEYFRPTRFTPTPLSVLLSCSGHRGTHRRYVQAVGGDSATTTTGDEEDDDRDD</sequence>
<evidence type="ECO:0000313" key="11">
    <source>
        <dbReference type="Proteomes" id="UP000265427"/>
    </source>
</evidence>
<dbReference type="InterPro" id="IPR001678">
    <property type="entry name" value="MeTrfase_RsmB-F_NOP2_dom"/>
</dbReference>
<dbReference type="PRINTS" id="PR02008">
    <property type="entry name" value="RCMTFAMILY"/>
</dbReference>
<feature type="compositionally biased region" description="Basic residues" evidence="8">
    <location>
        <begin position="68"/>
        <end position="77"/>
    </location>
</feature>
<dbReference type="SUPFAM" id="SSF53335">
    <property type="entry name" value="S-adenosyl-L-methionine-dependent methyltransferases"/>
    <property type="match status" value="1"/>
</dbReference>
<dbReference type="Gene3D" id="1.10.1410.10">
    <property type="match status" value="2"/>
</dbReference>
<evidence type="ECO:0000256" key="3">
    <source>
        <dbReference type="ARBA" id="ARBA00022691"/>
    </source>
</evidence>
<evidence type="ECO:0000256" key="5">
    <source>
        <dbReference type="ARBA" id="ARBA00022842"/>
    </source>
</evidence>
<comment type="caution">
    <text evidence="10">The sequence shown here is derived from an EMBL/GenBank/DDBJ whole genome shotgun (WGS) entry which is preliminary data.</text>
</comment>
<dbReference type="Gene3D" id="3.30.460.10">
    <property type="entry name" value="Beta Polymerase, domain 2"/>
    <property type="match status" value="1"/>
</dbReference>
<feature type="compositionally biased region" description="Acidic residues" evidence="8">
    <location>
        <begin position="1182"/>
        <end position="1191"/>
    </location>
</feature>
<dbReference type="InterPro" id="IPR043519">
    <property type="entry name" value="NT_sf"/>
</dbReference>
<dbReference type="InterPro" id="IPR029063">
    <property type="entry name" value="SAM-dependent_MTases_sf"/>
</dbReference>
<dbReference type="Pfam" id="PF03828">
    <property type="entry name" value="PAP_assoc"/>
    <property type="match status" value="1"/>
</dbReference>
<dbReference type="VEuPathDB" id="FungiDB:H257_03009"/>
<dbReference type="PROSITE" id="PS51686">
    <property type="entry name" value="SAM_MT_RSMB_NOP"/>
    <property type="match status" value="1"/>
</dbReference>
<feature type="domain" description="SAM-dependent MTase RsmB/NOP-type" evidence="9">
    <location>
        <begin position="149"/>
        <end position="501"/>
    </location>
</feature>